<keyword evidence="1" id="KW-0472">Membrane</keyword>
<dbReference type="EMBL" id="FMZZ01000010">
    <property type="protein sequence ID" value="SDD38409.1"/>
    <property type="molecule type" value="Genomic_DNA"/>
</dbReference>
<dbReference type="RefSeq" id="WP_175482959.1">
    <property type="nucleotide sequence ID" value="NZ_FMZZ01000010.1"/>
</dbReference>
<evidence type="ECO:0000313" key="2">
    <source>
        <dbReference type="EMBL" id="SDD38409.1"/>
    </source>
</evidence>
<sequence length="701" mass="76787">MGKTVSPTRLWKRAWSGRARQTALMVPVATAVVLGAAGLVLGGGARPPLLTSAGIALFAAVATFVVFSMTAAAPVPGHLDGTTLGDGEEAHDEDLTGVRDPDFLALGLGGTNMMAMLWSVAMGRRVVGVEMRGDPSLGVHWNIREDLYHHFGLIDQMMLDRYGPDGVPKRQDGKPFLLAECFYHPDTAAGAVAADEVVTGFLDSHLGEESHISGIIHHTEFIDDRWHNGEPQRIVTVVQSALPPTEHDPSKIGRSMVDVLDGPSTFQAGASEVLILQRRYLEAIEEMDRERGLERPRVRLFTSHRVVTPSDDGGMLAWFRRDEGFVPRSDGRKGIRIEKIRELDYKGKFKRVRVPGTKVIDLGVPELFMIAQGFDSGDATRLGFRQQPVKVDHQDGRGPVVAQADYLAGLLEVLVDGRLRRRIASEFDKEGNEYWVRQIAVGHQDDPEVGWILVQVPDFKTFDPILAGLVPEGTDKDTPEYFAAYQFLLRDYYLEQVSHIVEIPKKDLEKVQMPYGPKLFSLIEQVGDDALIAANGVVAGDSFGNGHFLTSGGAITGMVGHGARVLRYWEARAAGVAHETAVRTLADGIKEDTEGWLHVSAQEFSQAVPINFGAERIEKISAASGKSTMERATTIDATRRHRHSLAPLDYSDWRRLVIRSGRTYAEPLPPLSQVHPALRDRMPAAAEPVMADAEFATAGGA</sequence>
<dbReference type="STRING" id="1271860.SAMN05216174_110187"/>
<keyword evidence="1" id="KW-0812">Transmembrane</keyword>
<keyword evidence="1" id="KW-1133">Transmembrane helix</keyword>
<feature type="transmembrane region" description="Helical" evidence="1">
    <location>
        <begin position="22"/>
        <end position="42"/>
    </location>
</feature>
<evidence type="ECO:0000256" key="1">
    <source>
        <dbReference type="SAM" id="Phobius"/>
    </source>
</evidence>
<feature type="transmembrane region" description="Helical" evidence="1">
    <location>
        <begin position="49"/>
        <end position="73"/>
    </location>
</feature>
<dbReference type="AlphaFoldDB" id="A0A1G6UAX3"/>
<evidence type="ECO:0000313" key="3">
    <source>
        <dbReference type="Proteomes" id="UP000199501"/>
    </source>
</evidence>
<feature type="transmembrane region" description="Helical" evidence="1">
    <location>
        <begin position="103"/>
        <end position="122"/>
    </location>
</feature>
<organism evidence="2 3">
    <name type="scientific">Actinokineospora iranica</name>
    <dbReference type="NCBI Taxonomy" id="1271860"/>
    <lineage>
        <taxon>Bacteria</taxon>
        <taxon>Bacillati</taxon>
        <taxon>Actinomycetota</taxon>
        <taxon>Actinomycetes</taxon>
        <taxon>Pseudonocardiales</taxon>
        <taxon>Pseudonocardiaceae</taxon>
        <taxon>Actinokineospora</taxon>
    </lineage>
</organism>
<name>A0A1G6UAX3_9PSEU</name>
<reference evidence="3" key="1">
    <citation type="submission" date="2016-10" db="EMBL/GenBank/DDBJ databases">
        <authorList>
            <person name="Varghese N."/>
            <person name="Submissions S."/>
        </authorList>
    </citation>
    <scope>NUCLEOTIDE SEQUENCE [LARGE SCALE GENOMIC DNA]</scope>
    <source>
        <strain evidence="3">IBRC-M 10403</strain>
    </source>
</reference>
<protein>
    <submittedName>
        <fullName evidence="2">Uncharacterized protein</fullName>
    </submittedName>
</protein>
<dbReference type="Proteomes" id="UP000199501">
    <property type="component" value="Unassembled WGS sequence"/>
</dbReference>
<gene>
    <name evidence="2" type="ORF">SAMN05216174_110187</name>
</gene>
<accession>A0A1G6UAX3</accession>
<keyword evidence="3" id="KW-1185">Reference proteome</keyword>
<proteinExistence type="predicted"/>